<evidence type="ECO:0000256" key="1">
    <source>
        <dbReference type="ARBA" id="ARBA00005736"/>
    </source>
</evidence>
<dbReference type="GO" id="GO:0000214">
    <property type="term" value="C:tRNA-intron endonuclease complex"/>
    <property type="evidence" value="ECO:0007669"/>
    <property type="project" value="TreeGrafter"/>
</dbReference>
<dbReference type="EMBL" id="JAAAJB010000112">
    <property type="protein sequence ID" value="KAG0265630.1"/>
    <property type="molecule type" value="Genomic_DNA"/>
</dbReference>
<keyword evidence="4" id="KW-0540">Nuclease</keyword>
<evidence type="ECO:0000259" key="3">
    <source>
        <dbReference type="Pfam" id="PF12928"/>
    </source>
</evidence>
<reference evidence="4" key="1">
    <citation type="journal article" date="2020" name="Fungal Divers.">
        <title>Resolving the Mortierellaceae phylogeny through synthesis of multi-gene phylogenetics and phylogenomics.</title>
        <authorList>
            <person name="Vandepol N."/>
            <person name="Liber J."/>
            <person name="Desiro A."/>
            <person name="Na H."/>
            <person name="Kennedy M."/>
            <person name="Barry K."/>
            <person name="Grigoriev I.V."/>
            <person name="Miller A.N."/>
            <person name="O'Donnell K."/>
            <person name="Stajich J.E."/>
            <person name="Bonito G."/>
        </authorList>
    </citation>
    <scope>NUCLEOTIDE SEQUENCE</scope>
    <source>
        <strain evidence="4">BC1065</strain>
    </source>
</reference>
<keyword evidence="4" id="KW-0378">Hydrolase</keyword>
<evidence type="ECO:0000313" key="4">
    <source>
        <dbReference type="EMBL" id="KAG0265630.1"/>
    </source>
</evidence>
<dbReference type="GO" id="GO:0004519">
    <property type="term" value="F:endonuclease activity"/>
    <property type="evidence" value="ECO:0007669"/>
    <property type="project" value="UniProtKB-KW"/>
</dbReference>
<keyword evidence="4" id="KW-0255">Endonuclease</keyword>
<keyword evidence="2" id="KW-0819">tRNA processing</keyword>
<accession>A0A9P6QCZ0</accession>
<organism evidence="4 5">
    <name type="scientific">Actinomortierella ambigua</name>
    <dbReference type="NCBI Taxonomy" id="1343610"/>
    <lineage>
        <taxon>Eukaryota</taxon>
        <taxon>Fungi</taxon>
        <taxon>Fungi incertae sedis</taxon>
        <taxon>Mucoromycota</taxon>
        <taxon>Mortierellomycotina</taxon>
        <taxon>Mortierellomycetes</taxon>
        <taxon>Mortierellales</taxon>
        <taxon>Mortierellaceae</taxon>
        <taxon>Actinomortierella</taxon>
    </lineage>
</organism>
<dbReference type="InterPro" id="IPR024337">
    <property type="entry name" value="tRNA_splic_suSen54"/>
</dbReference>
<dbReference type="GO" id="GO:0000379">
    <property type="term" value="P:tRNA-type intron splice site recognition and cleavage"/>
    <property type="evidence" value="ECO:0007669"/>
    <property type="project" value="TreeGrafter"/>
</dbReference>
<dbReference type="Proteomes" id="UP000807716">
    <property type="component" value="Unassembled WGS sequence"/>
</dbReference>
<evidence type="ECO:0000256" key="2">
    <source>
        <dbReference type="ARBA" id="ARBA00022694"/>
    </source>
</evidence>
<keyword evidence="5" id="KW-1185">Reference proteome</keyword>
<sequence>MGHTRNGQVYAFPEEALFLLDRGSLMVQHGGVDVTVQQMWALYFESERITSAATSSSTSSAMDRYQVYAYLKRLGFIVTRPGIYDQTRRSASTTTTTTIPSASASVSGATVLTHRYSFWDGWTLMSQFIWKRASSLFHLSIGRLSAWATFFSPSGSFHPRDSQVTQQDGLTTALKDLISP</sequence>
<comment type="similarity">
    <text evidence="1">Belongs to the SEN54 family.</text>
</comment>
<comment type="caution">
    <text evidence="4">The sequence shown here is derived from an EMBL/GenBank/DDBJ whole genome shotgun (WGS) entry which is preliminary data.</text>
</comment>
<dbReference type="Pfam" id="PF12928">
    <property type="entry name" value="tRNA_int_end_N2"/>
    <property type="match status" value="1"/>
</dbReference>
<protein>
    <submittedName>
        <fullName evidence="4">tRNA splicing endonuclease 54</fullName>
    </submittedName>
</protein>
<evidence type="ECO:0000313" key="5">
    <source>
        <dbReference type="Proteomes" id="UP000807716"/>
    </source>
</evidence>
<gene>
    <name evidence="4" type="primary">TSEN54</name>
    <name evidence="4" type="ORF">DFQ27_000505</name>
</gene>
<proteinExistence type="inferred from homology"/>
<dbReference type="OrthoDB" id="408683at2759"/>
<name>A0A9P6QCZ0_9FUNG</name>
<dbReference type="AlphaFoldDB" id="A0A9P6QCZ0"/>
<feature type="domain" description="tRNA-splicing endonuclease subunit Sen54 N-terminal" evidence="3">
    <location>
        <begin position="1"/>
        <end position="27"/>
    </location>
</feature>
<dbReference type="PANTHER" id="PTHR21027">
    <property type="entry name" value="TRNA-SPLICING ENDONUCLEASE SUBUNIT SEN54"/>
    <property type="match status" value="1"/>
</dbReference>
<dbReference type="PANTHER" id="PTHR21027:SF1">
    <property type="entry name" value="TRNA-SPLICING ENDONUCLEASE SUBUNIT SEN54"/>
    <property type="match status" value="1"/>
</dbReference>
<dbReference type="InterPro" id="IPR024336">
    <property type="entry name" value="tRNA_splic_suSen54_N"/>
</dbReference>